<dbReference type="SUPFAM" id="SSF56317">
    <property type="entry name" value="Carbon-nitrogen hydrolase"/>
    <property type="match status" value="1"/>
</dbReference>
<feature type="domain" description="CN hydrolase" evidence="2">
    <location>
        <begin position="5"/>
        <end position="239"/>
    </location>
</feature>
<dbReference type="KEGG" id="dsc:ABOD76_21460"/>
<evidence type="ECO:0000256" key="1">
    <source>
        <dbReference type="ARBA" id="ARBA00022801"/>
    </source>
</evidence>
<evidence type="ECO:0000259" key="2">
    <source>
        <dbReference type="PROSITE" id="PS50263"/>
    </source>
</evidence>
<dbReference type="GO" id="GO:0016811">
    <property type="term" value="F:hydrolase activity, acting on carbon-nitrogen (but not peptide) bonds, in linear amides"/>
    <property type="evidence" value="ECO:0007669"/>
    <property type="project" value="TreeGrafter"/>
</dbReference>
<dbReference type="EMBL" id="CP158300">
    <property type="protein sequence ID" value="XBV87266.1"/>
    <property type="molecule type" value="Genomic_DNA"/>
</dbReference>
<keyword evidence="3" id="KW-0614">Plasmid</keyword>
<dbReference type="PANTHER" id="PTHR43674">
    <property type="entry name" value="NITRILASE C965.09-RELATED"/>
    <property type="match status" value="1"/>
</dbReference>
<dbReference type="Gene3D" id="3.60.110.10">
    <property type="entry name" value="Carbon-nitrogen hydrolase"/>
    <property type="match status" value="1"/>
</dbReference>
<keyword evidence="1 3" id="KW-0378">Hydrolase</keyword>
<reference evidence="3" key="1">
    <citation type="submission" date="2024-06" db="EMBL/GenBank/DDBJ databases">
        <title>Draft Genome Sequence of Deinococcus sonorensis Type Strain KR-87, a Biofilm Producing Representative of the Genus Deinococcus.</title>
        <authorList>
            <person name="Boren L.S."/>
            <person name="Grosso R.A."/>
            <person name="Hugenberg-Cox A.N."/>
            <person name="Hill J.T.E."/>
            <person name="Albert C.M."/>
            <person name="Tuohy J.M."/>
        </authorList>
    </citation>
    <scope>NUCLEOTIDE SEQUENCE</scope>
    <source>
        <strain evidence="3">KR-87</strain>
        <plasmid evidence="3">pDson02</plasmid>
    </source>
</reference>
<accession>A0AAU7UFR9</accession>
<protein>
    <submittedName>
        <fullName evidence="3">Carbon-nitrogen hydrolase family protein</fullName>
    </submittedName>
</protein>
<proteinExistence type="predicted"/>
<dbReference type="InterPro" id="IPR003010">
    <property type="entry name" value="C-N_Hydrolase"/>
</dbReference>
<sequence>MSRVLPIAVVQDAPRSPDEPLSQFTAAVEAMVRSFPQTRLLVYPELHLFGDEVAREALDARAEPLDGTRLQTLAQLAGDLDVWLVPGSVCERGPQGQLFNTAVALSPAGQLAASYRKVFPWRPYEPFEAGDRFVTFDLPGIGRAGFSICFDAWFPEVTRHLAWMGAEVVLNLVRTTTCDRAQELVLARANAIVNQVFVVSVNCAGPLGTGLSVIVDPEGLVRTATSGADRAVLTDVLDLEHVTRVRQYGTAGLTRMWAQFSPGDPPLALPLYSGQLDPERWSPGWPDPLSEP</sequence>
<evidence type="ECO:0000313" key="3">
    <source>
        <dbReference type="EMBL" id="XBV87266.1"/>
    </source>
</evidence>
<dbReference type="PROSITE" id="PS50263">
    <property type="entry name" value="CN_HYDROLASE"/>
    <property type="match status" value="1"/>
</dbReference>
<name>A0AAU7UFR9_9DEIO</name>
<gene>
    <name evidence="3" type="ORF">ABOD76_21460</name>
</gene>
<dbReference type="CDD" id="cd07197">
    <property type="entry name" value="nitrilase"/>
    <property type="match status" value="1"/>
</dbReference>
<dbReference type="Pfam" id="PF00795">
    <property type="entry name" value="CN_hydrolase"/>
    <property type="match status" value="1"/>
</dbReference>
<dbReference type="AlphaFoldDB" id="A0AAU7UFR9"/>
<dbReference type="InterPro" id="IPR036526">
    <property type="entry name" value="C-N_Hydrolase_sf"/>
</dbReference>
<dbReference type="RefSeq" id="WP_350245416.1">
    <property type="nucleotide sequence ID" value="NZ_CP158300.1"/>
</dbReference>
<dbReference type="InterPro" id="IPR050345">
    <property type="entry name" value="Aliph_Amidase/BUP"/>
</dbReference>
<organism evidence="3">
    <name type="scientific">Deinococcus sonorensis KR-87</name>
    <dbReference type="NCBI Taxonomy" id="694439"/>
    <lineage>
        <taxon>Bacteria</taxon>
        <taxon>Thermotogati</taxon>
        <taxon>Deinococcota</taxon>
        <taxon>Deinococci</taxon>
        <taxon>Deinococcales</taxon>
        <taxon>Deinococcaceae</taxon>
        <taxon>Deinococcus</taxon>
    </lineage>
</organism>
<dbReference type="PANTHER" id="PTHR43674:SF16">
    <property type="entry name" value="CARBON-NITROGEN FAMILY, PUTATIVE (AFU_ORTHOLOGUE AFUA_5G02350)-RELATED"/>
    <property type="match status" value="1"/>
</dbReference>
<geneLocation type="plasmid" evidence="3">
    <name>pDson02</name>
</geneLocation>